<dbReference type="GO" id="GO:0015627">
    <property type="term" value="C:type II protein secretion system complex"/>
    <property type="evidence" value="ECO:0007669"/>
    <property type="project" value="InterPro"/>
</dbReference>
<keyword evidence="9" id="KW-0472">Membrane</keyword>
<keyword evidence="5" id="KW-0997">Cell inner membrane</keyword>
<dbReference type="GO" id="GO:0005886">
    <property type="term" value="C:plasma membrane"/>
    <property type="evidence" value="ECO:0007669"/>
    <property type="project" value="UniProtKB-SubCell"/>
</dbReference>
<dbReference type="Gene3D" id="3.30.1360.100">
    <property type="entry name" value="General secretion pathway protein M, EpsM"/>
    <property type="match status" value="1"/>
</dbReference>
<evidence type="ECO:0000256" key="3">
    <source>
        <dbReference type="ARBA" id="ARBA00022448"/>
    </source>
</evidence>
<evidence type="ECO:0000313" key="10">
    <source>
        <dbReference type="EMBL" id="QEQ95403.1"/>
    </source>
</evidence>
<keyword evidence="8" id="KW-1133">Transmembrane helix</keyword>
<dbReference type="AlphaFoldDB" id="A0A5P1R752"/>
<keyword evidence="4" id="KW-1003">Cell membrane</keyword>
<reference evidence="10 11" key="1">
    <citation type="journal article" date="2019" name="Biochem. Eng. J.">
        <title>Metabolic engineering of the marine bacteria Neptunomonas concharum for the production of acetoin and meso-2,3-butanediol from acetate.</title>
        <authorList>
            <person name="Li W."/>
            <person name="Pu N."/>
            <person name="Liu C.-X."/>
            <person name="Yuan Q.-P."/>
            <person name="Li Z.-J."/>
        </authorList>
    </citation>
    <scope>NUCLEOTIDE SEQUENCE [LARGE SCALE GENOMIC DNA]</scope>
    <source>
        <strain evidence="10 11">JCM17730</strain>
    </source>
</reference>
<dbReference type="InterPro" id="IPR007690">
    <property type="entry name" value="T2SS_GspM"/>
</dbReference>
<evidence type="ECO:0000256" key="6">
    <source>
        <dbReference type="ARBA" id="ARBA00022692"/>
    </source>
</evidence>
<dbReference type="SUPFAM" id="SSF103054">
    <property type="entry name" value="General secretion pathway protein M, EpsM"/>
    <property type="match status" value="1"/>
</dbReference>
<comment type="subcellular location">
    <subcellularLocation>
        <location evidence="1">Cell inner membrane</location>
        <topology evidence="1">Single-pass membrane protein</topology>
    </subcellularLocation>
</comment>
<keyword evidence="6" id="KW-0812">Transmembrane</keyword>
<evidence type="ECO:0000256" key="5">
    <source>
        <dbReference type="ARBA" id="ARBA00022519"/>
    </source>
</evidence>
<dbReference type="RefSeq" id="WP_138986107.1">
    <property type="nucleotide sequence ID" value="NZ_CP043869.1"/>
</dbReference>
<sequence length="158" mass="17405">MLKEKYAALSRREQHILLFALPIGIVLVLWLLLIRPTLAHHSALQSKLAQKTEDLAWLQQAAAQIKAPSGPRSTNGQPLRQRVTQTFAQHSINLSRIQSGNNEEISVWSDNASFNGMLSAIQSGIEQNIQISQAQISTAEQSGRVNARLSFIEAANTP</sequence>
<keyword evidence="11" id="KW-1185">Reference proteome</keyword>
<evidence type="ECO:0000313" key="11">
    <source>
        <dbReference type="Proteomes" id="UP000324760"/>
    </source>
</evidence>
<evidence type="ECO:0000256" key="8">
    <source>
        <dbReference type="ARBA" id="ARBA00022989"/>
    </source>
</evidence>
<dbReference type="GO" id="GO:0015628">
    <property type="term" value="P:protein secretion by the type II secretion system"/>
    <property type="evidence" value="ECO:0007669"/>
    <property type="project" value="InterPro"/>
</dbReference>
<organism evidence="10 11">
    <name type="scientific">Neptunomonas concharum</name>
    <dbReference type="NCBI Taxonomy" id="1031538"/>
    <lineage>
        <taxon>Bacteria</taxon>
        <taxon>Pseudomonadati</taxon>
        <taxon>Pseudomonadota</taxon>
        <taxon>Gammaproteobacteria</taxon>
        <taxon>Oceanospirillales</taxon>
        <taxon>Oceanospirillaceae</taxon>
        <taxon>Neptunomonas</taxon>
    </lineage>
</organism>
<evidence type="ECO:0000256" key="2">
    <source>
        <dbReference type="ARBA" id="ARBA00010637"/>
    </source>
</evidence>
<dbReference type="Proteomes" id="UP000324760">
    <property type="component" value="Chromosome"/>
</dbReference>
<keyword evidence="3" id="KW-0813">Transport</keyword>
<name>A0A5P1R752_9GAMM</name>
<comment type="similarity">
    <text evidence="2">Belongs to the GSP M family.</text>
</comment>
<evidence type="ECO:0000256" key="1">
    <source>
        <dbReference type="ARBA" id="ARBA00004377"/>
    </source>
</evidence>
<dbReference type="EMBL" id="CP043869">
    <property type="protein sequence ID" value="QEQ95403.1"/>
    <property type="molecule type" value="Genomic_DNA"/>
</dbReference>
<dbReference type="Pfam" id="PF04612">
    <property type="entry name" value="T2SSM"/>
    <property type="match status" value="1"/>
</dbReference>
<gene>
    <name evidence="10" type="ORF">F0U83_01070</name>
</gene>
<dbReference type="KEGG" id="ncu:F0U83_01070"/>
<accession>A0A5P1R752</accession>
<keyword evidence="7" id="KW-0653">Protein transport</keyword>
<evidence type="ECO:0000256" key="4">
    <source>
        <dbReference type="ARBA" id="ARBA00022475"/>
    </source>
</evidence>
<dbReference type="InterPro" id="IPR023229">
    <property type="entry name" value="T2SS_M_periplasmic_sf"/>
</dbReference>
<evidence type="ECO:0000256" key="9">
    <source>
        <dbReference type="ARBA" id="ARBA00023136"/>
    </source>
</evidence>
<protein>
    <submittedName>
        <fullName evidence="10">Type II secretion system protein M</fullName>
    </submittedName>
</protein>
<proteinExistence type="inferred from homology"/>
<evidence type="ECO:0000256" key="7">
    <source>
        <dbReference type="ARBA" id="ARBA00022927"/>
    </source>
</evidence>